<protein>
    <submittedName>
        <fullName evidence="3">Uncharacterized protein</fullName>
    </submittedName>
</protein>
<organism evidence="3 4">
    <name type="scientific">Kitasatospora phosalacinea</name>
    <dbReference type="NCBI Taxonomy" id="2065"/>
    <lineage>
        <taxon>Bacteria</taxon>
        <taxon>Bacillati</taxon>
        <taxon>Actinomycetota</taxon>
        <taxon>Actinomycetes</taxon>
        <taxon>Kitasatosporales</taxon>
        <taxon>Streptomycetaceae</taxon>
        <taxon>Kitasatospora</taxon>
    </lineage>
</organism>
<evidence type="ECO:0000313" key="4">
    <source>
        <dbReference type="Proteomes" id="UP001165041"/>
    </source>
</evidence>
<evidence type="ECO:0000313" key="3">
    <source>
        <dbReference type="EMBL" id="GLW74090.1"/>
    </source>
</evidence>
<sequence>MLRTSPARSLAITLSSACALALAAPTPAGAEDTAPATVVNGTFASPTVPSGKDWAYLDIEGWDGPGLLSAGRANHPRGYQAAFLADPASDKPLSTLLRDVPRGATVTLTWDDNPDTCAGSDLPKRAYTVSVAGDANPPGRFTTNDPVGKANWFLGRSYSFTAAENSPRITFSFDASNAKQSCQPSIANVAAKQTAPTGPPPGAAAAADPCAGDSAGTPECKDVGKAEDDIAKCPPTSRDCLSGVAGDGKQTNDGIDQQTGAVKDFNDLPRDESPDAAAQHLCPLSNALTDGLPPAYMVIPPKQWGQC</sequence>
<feature type="chain" id="PRO_5040839300" evidence="2">
    <location>
        <begin position="31"/>
        <end position="307"/>
    </location>
</feature>
<gene>
    <name evidence="3" type="ORF">Kpho02_63880</name>
</gene>
<dbReference type="Proteomes" id="UP001165041">
    <property type="component" value="Unassembled WGS sequence"/>
</dbReference>
<keyword evidence="2" id="KW-0732">Signal</keyword>
<feature type="region of interest" description="Disordered" evidence="1">
    <location>
        <begin position="192"/>
        <end position="215"/>
    </location>
</feature>
<evidence type="ECO:0000256" key="1">
    <source>
        <dbReference type="SAM" id="MobiDB-lite"/>
    </source>
</evidence>
<feature type="compositionally biased region" description="Polar residues" evidence="1">
    <location>
        <begin position="249"/>
        <end position="260"/>
    </location>
</feature>
<proteinExistence type="predicted"/>
<evidence type="ECO:0000256" key="2">
    <source>
        <dbReference type="SAM" id="SignalP"/>
    </source>
</evidence>
<comment type="caution">
    <text evidence="3">The sequence shown here is derived from an EMBL/GenBank/DDBJ whole genome shotgun (WGS) entry which is preliminary data.</text>
</comment>
<feature type="compositionally biased region" description="Low complexity" evidence="1">
    <location>
        <begin position="203"/>
        <end position="215"/>
    </location>
</feature>
<dbReference type="AlphaFoldDB" id="A0A9W6V6E5"/>
<reference evidence="3" key="1">
    <citation type="submission" date="2023-02" db="EMBL/GenBank/DDBJ databases">
        <title>Kitasatospora phosalacinea NBRC 14627.</title>
        <authorList>
            <person name="Ichikawa N."/>
            <person name="Sato H."/>
            <person name="Tonouchi N."/>
        </authorList>
    </citation>
    <scope>NUCLEOTIDE SEQUENCE</scope>
    <source>
        <strain evidence="3">NBRC 14627</strain>
    </source>
</reference>
<dbReference type="RefSeq" id="WP_285739704.1">
    <property type="nucleotide sequence ID" value="NZ_BSSA01000031.1"/>
</dbReference>
<name>A0A9W6V6E5_9ACTN</name>
<dbReference type="EMBL" id="BSSA01000031">
    <property type="protein sequence ID" value="GLW74090.1"/>
    <property type="molecule type" value="Genomic_DNA"/>
</dbReference>
<feature type="region of interest" description="Disordered" evidence="1">
    <location>
        <begin position="247"/>
        <end position="277"/>
    </location>
</feature>
<feature type="compositionally biased region" description="Basic and acidic residues" evidence="1">
    <location>
        <begin position="264"/>
        <end position="273"/>
    </location>
</feature>
<accession>A0A9W6V6E5</accession>
<feature type="signal peptide" evidence="2">
    <location>
        <begin position="1"/>
        <end position="30"/>
    </location>
</feature>